<name>A0A0E3X3J5_RCMVE</name>
<evidence type="ECO:0000313" key="2">
    <source>
        <dbReference type="Proteomes" id="UP000097765"/>
    </source>
</evidence>
<reference evidence="1 2" key="1">
    <citation type="journal article" date="2012" name="J. Virol.">
        <title>Complete genome sequence of the english isolate of rat cytomegalovirus (Murid herpesvirus 8).</title>
        <authorList>
            <person name="Ettinger J."/>
            <person name="Geyer H."/>
            <person name="Nitsche A."/>
            <person name="Zimmermann A."/>
            <person name="Brune W."/>
            <person name="Sandford G.R."/>
            <person name="Hayward G.S."/>
            <person name="Voigt S."/>
        </authorList>
    </citation>
    <scope>NUCLEOTIDE SEQUENCE [LARGE SCALE GENOMIC DNA]</scope>
    <source>
        <strain evidence="1">Berlin</strain>
    </source>
</reference>
<evidence type="ECO:0000313" key="1">
    <source>
        <dbReference type="EMBL" id="AKB93220.1"/>
    </source>
</evidence>
<accession>A0A0E3X3J5</accession>
<proteinExistence type="predicted"/>
<gene>
    <name evidence="1" type="primary">bORF2</name>
</gene>
<reference evidence="1 2" key="2">
    <citation type="journal article" date="2015" name="J. Gen. Virol.">
        <title>The English isolate and a newly identified Berlin isolate of Rat Cytomegalovirus (RCMV) share similarities with but separate as an anciently diverged clade from Mouse CMV and the Maastricht isolate of RCMV.</title>
        <authorList>
            <person name="Geyer H."/>
            <person name="Ettinger J."/>
            <person name="Moller L."/>
            <person name="Schmolz E."/>
            <person name="Nitsche A."/>
            <person name="Brune W."/>
            <person name="Heaggans S."/>
            <person name="Sandford G.R."/>
            <person name="Hayward G.S."/>
            <person name="Voigt S."/>
        </authorList>
    </citation>
    <scope>NUCLEOTIDE SEQUENCE [LARGE SCALE GENOMIC DNA]</scope>
    <source>
        <strain evidence="1">Berlin</strain>
    </source>
</reference>
<protein>
    <submittedName>
        <fullName evidence="1">BORF2</fullName>
    </submittedName>
</protein>
<organism evidence="1 2">
    <name type="scientific">Rat cytomegalovirus (isolate England)</name>
    <name type="common">RCMV-E</name>
    <name type="synonym">Murid herpesvirus 8</name>
    <dbReference type="NCBI Taxonomy" id="1261657"/>
    <lineage>
        <taxon>Viruses</taxon>
        <taxon>Duplodnaviria</taxon>
        <taxon>Heunggongvirae</taxon>
        <taxon>Peploviricota</taxon>
        <taxon>Herviviricetes</taxon>
        <taxon>Herpesvirales</taxon>
        <taxon>Orthoherpesviridae</taxon>
        <taxon>Betaherpesvirinae</taxon>
        <taxon>Muromegalovirus</taxon>
        <taxon>Muromegalovirus muridbeta8</taxon>
    </lineage>
</organism>
<dbReference type="EMBL" id="KP202868">
    <property type="protein sequence ID" value="AKB93220.1"/>
    <property type="molecule type" value="Genomic_DNA"/>
</dbReference>
<sequence>MLIEETVQCLLTYPGANFLLWVGSFPILLNTHIMIEKDPAYSKNILREMKCDRVNKIPGTPKSCPHIVYTTGVTCRRLHLSRSVSVLNRHREGQASPP</sequence>
<organismHost>
    <name type="scientific">Rattus norvegicus</name>
    <name type="common">Rat</name>
    <dbReference type="NCBI Taxonomy" id="10116"/>
</organismHost>
<dbReference type="Proteomes" id="UP000097765">
    <property type="component" value="Segment"/>
</dbReference>